<dbReference type="EMBL" id="FNHS01000017">
    <property type="protein sequence ID" value="SDO22361.1"/>
    <property type="molecule type" value="Genomic_DNA"/>
</dbReference>
<evidence type="ECO:0000256" key="1">
    <source>
        <dbReference type="SAM" id="MobiDB-lite"/>
    </source>
</evidence>
<accession>A0A1H0HUC8</accession>
<sequence>MPPPDTFNASERSREKERARRDDLAQIAQGADTPVQVRDRNGLFSGLDPARGRLLGRRRIRLED</sequence>
<dbReference type="AlphaFoldDB" id="A0A1H0HUC8"/>
<dbReference type="RefSeq" id="WP_143012303.1">
    <property type="nucleotide sequence ID" value="NZ_FNHS01000017.1"/>
</dbReference>
<feature type="compositionally biased region" description="Basic and acidic residues" evidence="1">
    <location>
        <begin position="11"/>
        <end position="24"/>
    </location>
</feature>
<proteinExistence type="predicted"/>
<keyword evidence="3" id="KW-1185">Reference proteome</keyword>
<gene>
    <name evidence="2" type="ORF">SAMN05216360_1175</name>
</gene>
<feature type="region of interest" description="Disordered" evidence="1">
    <location>
        <begin position="1"/>
        <end position="31"/>
    </location>
</feature>
<evidence type="ECO:0000313" key="3">
    <source>
        <dbReference type="Proteomes" id="UP000198704"/>
    </source>
</evidence>
<organism evidence="2 3">
    <name type="scientific">Methylobacterium phyllostachyos</name>
    <dbReference type="NCBI Taxonomy" id="582672"/>
    <lineage>
        <taxon>Bacteria</taxon>
        <taxon>Pseudomonadati</taxon>
        <taxon>Pseudomonadota</taxon>
        <taxon>Alphaproteobacteria</taxon>
        <taxon>Hyphomicrobiales</taxon>
        <taxon>Methylobacteriaceae</taxon>
        <taxon>Methylobacterium</taxon>
    </lineage>
</organism>
<dbReference type="Proteomes" id="UP000198704">
    <property type="component" value="Unassembled WGS sequence"/>
</dbReference>
<name>A0A1H0HUC8_9HYPH</name>
<protein>
    <submittedName>
        <fullName evidence="2">Uncharacterized protein</fullName>
    </submittedName>
</protein>
<reference evidence="3" key="1">
    <citation type="submission" date="2016-10" db="EMBL/GenBank/DDBJ databases">
        <authorList>
            <person name="Varghese N."/>
            <person name="Submissions S."/>
        </authorList>
    </citation>
    <scope>NUCLEOTIDE SEQUENCE [LARGE SCALE GENOMIC DNA]</scope>
    <source>
        <strain evidence="3">BL47</strain>
    </source>
</reference>
<evidence type="ECO:0000313" key="2">
    <source>
        <dbReference type="EMBL" id="SDO22361.1"/>
    </source>
</evidence>